<accession>A0ABP7UI26</accession>
<dbReference type="InterPro" id="IPR036388">
    <property type="entry name" value="WH-like_DNA-bd_sf"/>
</dbReference>
<keyword evidence="2" id="KW-1185">Reference proteome</keyword>
<name>A0ABP7UI26_9BACT</name>
<dbReference type="EMBL" id="BAABDK010000025">
    <property type="protein sequence ID" value="GAA4043801.1"/>
    <property type="molecule type" value="Genomic_DNA"/>
</dbReference>
<dbReference type="InterPro" id="IPR009057">
    <property type="entry name" value="Homeodomain-like_sf"/>
</dbReference>
<dbReference type="Proteomes" id="UP001501469">
    <property type="component" value="Unassembled WGS sequence"/>
</dbReference>
<evidence type="ECO:0000313" key="1">
    <source>
        <dbReference type="EMBL" id="GAA4043801.1"/>
    </source>
</evidence>
<protein>
    <recommendedName>
        <fullName evidence="3">DUF433 domain-containing protein</fullName>
    </recommendedName>
</protein>
<dbReference type="PANTHER" id="PTHR34849:SF3">
    <property type="entry name" value="SSR2962 PROTEIN"/>
    <property type="match status" value="1"/>
</dbReference>
<evidence type="ECO:0008006" key="3">
    <source>
        <dbReference type="Google" id="ProtNLM"/>
    </source>
</evidence>
<reference evidence="2" key="1">
    <citation type="journal article" date="2019" name="Int. J. Syst. Evol. Microbiol.">
        <title>The Global Catalogue of Microorganisms (GCM) 10K type strain sequencing project: providing services to taxonomists for standard genome sequencing and annotation.</title>
        <authorList>
            <consortium name="The Broad Institute Genomics Platform"/>
            <consortium name="The Broad Institute Genome Sequencing Center for Infectious Disease"/>
            <person name="Wu L."/>
            <person name="Ma J."/>
        </authorList>
    </citation>
    <scope>NUCLEOTIDE SEQUENCE [LARGE SCALE GENOMIC DNA]</scope>
    <source>
        <strain evidence="2">JCM 17225</strain>
    </source>
</reference>
<dbReference type="Gene3D" id="1.10.10.10">
    <property type="entry name" value="Winged helix-like DNA-binding domain superfamily/Winged helix DNA-binding domain"/>
    <property type="match status" value="1"/>
</dbReference>
<dbReference type="Pfam" id="PF04255">
    <property type="entry name" value="DUF433"/>
    <property type="match status" value="1"/>
</dbReference>
<dbReference type="SUPFAM" id="SSF46689">
    <property type="entry name" value="Homeodomain-like"/>
    <property type="match status" value="1"/>
</dbReference>
<dbReference type="InterPro" id="IPR007367">
    <property type="entry name" value="DUF433"/>
</dbReference>
<comment type="caution">
    <text evidence="1">The sequence shown here is derived from an EMBL/GenBank/DDBJ whole genome shotgun (WGS) entry which is preliminary data.</text>
</comment>
<proteinExistence type="predicted"/>
<dbReference type="PANTHER" id="PTHR34849">
    <property type="entry name" value="SSL5025 PROTEIN"/>
    <property type="match status" value="1"/>
</dbReference>
<evidence type="ECO:0000313" key="2">
    <source>
        <dbReference type="Proteomes" id="UP001501469"/>
    </source>
</evidence>
<gene>
    <name evidence="1" type="ORF">GCM10022409_32350</name>
</gene>
<sequence length="116" mass="12992">MNMPGSSRITIHPAICDGQPTVRGLRIPVWQVLEWLSGGCTAAELATAHPELEPEDLQACLAFAAERLKPLHHPQPVVPDHNSEAWLLSRQRQWLAEQDFLKQLWERPATSPQSAD</sequence>
<organism evidence="1 2">
    <name type="scientific">Hymenobacter glaciei</name>
    <dbReference type="NCBI Taxonomy" id="877209"/>
    <lineage>
        <taxon>Bacteria</taxon>
        <taxon>Pseudomonadati</taxon>
        <taxon>Bacteroidota</taxon>
        <taxon>Cytophagia</taxon>
        <taxon>Cytophagales</taxon>
        <taxon>Hymenobacteraceae</taxon>
        <taxon>Hymenobacter</taxon>
    </lineage>
</organism>